<evidence type="ECO:0000313" key="3">
    <source>
        <dbReference type="Proteomes" id="UP001286313"/>
    </source>
</evidence>
<feature type="region of interest" description="Disordered" evidence="1">
    <location>
        <begin position="98"/>
        <end position="117"/>
    </location>
</feature>
<protein>
    <submittedName>
        <fullName evidence="2">Uncharacterized protein</fullName>
    </submittedName>
</protein>
<gene>
    <name evidence="2" type="ORF">Pcinc_035583</name>
</gene>
<comment type="caution">
    <text evidence="2">The sequence shown here is derived from an EMBL/GenBank/DDBJ whole genome shotgun (WGS) entry which is preliminary data.</text>
</comment>
<name>A0AAE1BZK5_PETCI</name>
<evidence type="ECO:0000256" key="1">
    <source>
        <dbReference type="SAM" id="MobiDB-lite"/>
    </source>
</evidence>
<proteinExistence type="predicted"/>
<feature type="compositionally biased region" description="Basic and acidic residues" evidence="1">
    <location>
        <begin position="107"/>
        <end position="117"/>
    </location>
</feature>
<dbReference type="Proteomes" id="UP001286313">
    <property type="component" value="Unassembled WGS sequence"/>
</dbReference>
<dbReference type="AlphaFoldDB" id="A0AAE1BZK5"/>
<organism evidence="2 3">
    <name type="scientific">Petrolisthes cinctipes</name>
    <name type="common">Flat porcelain crab</name>
    <dbReference type="NCBI Taxonomy" id="88211"/>
    <lineage>
        <taxon>Eukaryota</taxon>
        <taxon>Metazoa</taxon>
        <taxon>Ecdysozoa</taxon>
        <taxon>Arthropoda</taxon>
        <taxon>Crustacea</taxon>
        <taxon>Multicrustacea</taxon>
        <taxon>Malacostraca</taxon>
        <taxon>Eumalacostraca</taxon>
        <taxon>Eucarida</taxon>
        <taxon>Decapoda</taxon>
        <taxon>Pleocyemata</taxon>
        <taxon>Anomura</taxon>
        <taxon>Galatheoidea</taxon>
        <taxon>Porcellanidae</taxon>
        <taxon>Petrolisthes</taxon>
    </lineage>
</organism>
<evidence type="ECO:0000313" key="2">
    <source>
        <dbReference type="EMBL" id="KAK3858214.1"/>
    </source>
</evidence>
<sequence length="117" mass="13410">MTQTASHLMCRDGYHYEAPVNDCQNKEQRSEGYKHVGVAVIPIFRTRPGRSACRVRRARRGQGLDSRWLAGGREADKSRCELAWVCTGMRLRVFRRMQASAGTGQDRQPEQRGARFR</sequence>
<keyword evidence="3" id="KW-1185">Reference proteome</keyword>
<accession>A0AAE1BZK5</accession>
<dbReference type="EMBL" id="JAWQEG010005379">
    <property type="protein sequence ID" value="KAK3858214.1"/>
    <property type="molecule type" value="Genomic_DNA"/>
</dbReference>
<reference evidence="2" key="1">
    <citation type="submission" date="2023-10" db="EMBL/GenBank/DDBJ databases">
        <title>Genome assemblies of two species of porcelain crab, Petrolisthes cinctipes and Petrolisthes manimaculis (Anomura: Porcellanidae).</title>
        <authorList>
            <person name="Angst P."/>
        </authorList>
    </citation>
    <scope>NUCLEOTIDE SEQUENCE</scope>
    <source>
        <strain evidence="2">PB745_01</strain>
        <tissue evidence="2">Gill</tissue>
    </source>
</reference>